<feature type="compositionally biased region" description="Pro residues" evidence="2">
    <location>
        <begin position="178"/>
        <end position="189"/>
    </location>
</feature>
<sequence>MDSRDHHKYPSPPDDTHPQRDHLGRDPRDRRRPEEYSTGEANGRRPAPPALNLPPMASNVTLPGIQGLYPSYPPPPGQSPSTGPVHPPLPDPRTSNYAASPTTANGYPPVPPPSMPPQGHPPHGYPPPPPHGHPGHYPPPPQHPGHPIPHGVPQPPPGQHAPPPPSPYADYYAQRGQYPPPPPNYGYYPPPPGYPYGGEYGMPQQQPQIAPRQRTSIACRYCRKRKIRCSGYANMPNGKCSNCDKLRIECIFQPVSSGSSTAFIPVSAVPGGVPPGTPVYGAYGQPLGPLAPTSGGAPSNQSASYPPHAGSGHPGNYSSQQAPQPSPTTSQYAGQGDNRSEISDRSQSGRRRPREDDDEDPGQRLPPPNPYGSGYEPRRRSPASNDGTPPMYHYQHTSRSFEAERTPPPRRTSGGYSPSHANGRPTSAIFGEPYPNGLPDRGASYPPPPAATKGGRPSPRGDTLPSPGIKREAAPSTNPNMAPQQHSVMSLNNLLGHATPKGNDIDDSMIGKLNKRH</sequence>
<feature type="domain" description="Zn(2)-C6 fungal-type" evidence="3">
    <location>
        <begin position="218"/>
        <end position="252"/>
    </location>
</feature>
<keyword evidence="1" id="KW-0539">Nucleus</keyword>
<feature type="compositionally biased region" description="Polar residues" evidence="2">
    <location>
        <begin position="475"/>
        <end position="493"/>
    </location>
</feature>
<dbReference type="InterPro" id="IPR036864">
    <property type="entry name" value="Zn2-C6_fun-type_DNA-bd_sf"/>
</dbReference>
<evidence type="ECO:0000256" key="2">
    <source>
        <dbReference type="SAM" id="MobiDB-lite"/>
    </source>
</evidence>
<protein>
    <recommendedName>
        <fullName evidence="3">Zn(2)-C6 fungal-type domain-containing protein</fullName>
    </recommendedName>
</protein>
<dbReference type="OrthoDB" id="5401558at2759"/>
<dbReference type="Proteomes" id="UP000275385">
    <property type="component" value="Unassembled WGS sequence"/>
</dbReference>
<feature type="compositionally biased region" description="Basic and acidic residues" evidence="2">
    <location>
        <begin position="14"/>
        <end position="35"/>
    </location>
</feature>
<dbReference type="SUPFAM" id="SSF57701">
    <property type="entry name" value="Zn2/Cys6 DNA-binding domain"/>
    <property type="match status" value="1"/>
</dbReference>
<dbReference type="CDD" id="cd00067">
    <property type="entry name" value="GAL4"/>
    <property type="match status" value="1"/>
</dbReference>
<feature type="region of interest" description="Disordered" evidence="2">
    <location>
        <begin position="1"/>
        <end position="189"/>
    </location>
</feature>
<evidence type="ECO:0000256" key="1">
    <source>
        <dbReference type="ARBA" id="ARBA00023242"/>
    </source>
</evidence>
<dbReference type="AlphaFoldDB" id="A0A420XXF3"/>
<dbReference type="SMART" id="SM00066">
    <property type="entry name" value="GAL4"/>
    <property type="match status" value="1"/>
</dbReference>
<dbReference type="Pfam" id="PF00172">
    <property type="entry name" value="Zn_clus"/>
    <property type="match status" value="1"/>
</dbReference>
<dbReference type="PRINTS" id="PR01217">
    <property type="entry name" value="PRICHEXTENSN"/>
</dbReference>
<keyword evidence="5" id="KW-1185">Reference proteome</keyword>
<dbReference type="EMBL" id="QVQW01000109">
    <property type="protein sequence ID" value="RKU40343.1"/>
    <property type="molecule type" value="Genomic_DNA"/>
</dbReference>
<comment type="caution">
    <text evidence="4">The sequence shown here is derived from an EMBL/GenBank/DDBJ whole genome shotgun (WGS) entry which is preliminary data.</text>
</comment>
<reference evidence="4 5" key="1">
    <citation type="submission" date="2018-08" db="EMBL/GenBank/DDBJ databases">
        <title>Draft genome of the lignicolous fungus Coniochaeta pulveracea.</title>
        <authorList>
            <person name="Borstlap C.J."/>
            <person name="De Witt R.N."/>
            <person name="Botha A."/>
            <person name="Volschenk H."/>
        </authorList>
    </citation>
    <scope>NUCLEOTIDE SEQUENCE [LARGE SCALE GENOMIC DNA]</scope>
    <source>
        <strain evidence="4 5">CAB683</strain>
    </source>
</reference>
<evidence type="ECO:0000313" key="4">
    <source>
        <dbReference type="EMBL" id="RKU40343.1"/>
    </source>
</evidence>
<name>A0A420XXF3_9PEZI</name>
<feature type="compositionally biased region" description="Pro residues" evidence="2">
    <location>
        <begin position="108"/>
        <end position="167"/>
    </location>
</feature>
<evidence type="ECO:0000259" key="3">
    <source>
        <dbReference type="PROSITE" id="PS50048"/>
    </source>
</evidence>
<evidence type="ECO:0000313" key="5">
    <source>
        <dbReference type="Proteomes" id="UP000275385"/>
    </source>
</evidence>
<feature type="compositionally biased region" description="Low complexity" evidence="2">
    <location>
        <begin position="318"/>
        <end position="331"/>
    </location>
</feature>
<dbReference type="PROSITE" id="PS00463">
    <property type="entry name" value="ZN2_CY6_FUNGAL_1"/>
    <property type="match status" value="1"/>
</dbReference>
<feature type="compositionally biased region" description="Polar residues" evidence="2">
    <location>
        <begin position="93"/>
        <end position="105"/>
    </location>
</feature>
<organism evidence="4 5">
    <name type="scientific">Coniochaeta pulveracea</name>
    <dbReference type="NCBI Taxonomy" id="177199"/>
    <lineage>
        <taxon>Eukaryota</taxon>
        <taxon>Fungi</taxon>
        <taxon>Dikarya</taxon>
        <taxon>Ascomycota</taxon>
        <taxon>Pezizomycotina</taxon>
        <taxon>Sordariomycetes</taxon>
        <taxon>Sordariomycetidae</taxon>
        <taxon>Coniochaetales</taxon>
        <taxon>Coniochaetaceae</taxon>
        <taxon>Coniochaeta</taxon>
    </lineage>
</organism>
<proteinExistence type="predicted"/>
<dbReference type="Gene3D" id="4.10.240.10">
    <property type="entry name" value="Zn(2)-C6 fungal-type DNA-binding domain"/>
    <property type="match status" value="1"/>
</dbReference>
<dbReference type="STRING" id="177199.A0A420XXF3"/>
<feature type="region of interest" description="Disordered" evidence="2">
    <location>
        <begin position="291"/>
        <end position="517"/>
    </location>
</feature>
<dbReference type="PROSITE" id="PS50048">
    <property type="entry name" value="ZN2_CY6_FUNGAL_2"/>
    <property type="match status" value="1"/>
</dbReference>
<dbReference type="GO" id="GO:0008270">
    <property type="term" value="F:zinc ion binding"/>
    <property type="evidence" value="ECO:0007669"/>
    <property type="project" value="InterPro"/>
</dbReference>
<dbReference type="InterPro" id="IPR001138">
    <property type="entry name" value="Zn2Cys6_DnaBD"/>
</dbReference>
<gene>
    <name evidence="4" type="ORF">DL546_002627</name>
</gene>
<accession>A0A420XXF3</accession>
<dbReference type="GO" id="GO:0000981">
    <property type="term" value="F:DNA-binding transcription factor activity, RNA polymerase II-specific"/>
    <property type="evidence" value="ECO:0007669"/>
    <property type="project" value="InterPro"/>
</dbReference>